<dbReference type="EMBL" id="CM002869">
    <property type="protein sequence ID" value="KFK44650.1"/>
    <property type="molecule type" value="Genomic_DNA"/>
</dbReference>
<sequence>MSNAKDFKETFKRYDQYLNGEISWIDVGMADTLNNSPPSPRKFSEVDNIIGELKTEGEDRVFGGSKLLVNNHRPSSSRLVMKHEDVTKVEMYYGMYRKKTENQVQVPKKALGEEKDTGLDDWVVIGNDDIINYKK</sequence>
<dbReference type="OMA" id="NDSTPMT"/>
<name>A0A087HR98_ARAAL</name>
<protein>
    <submittedName>
        <fullName evidence="1">Uncharacterized protein</fullName>
    </submittedName>
</protein>
<dbReference type="Proteomes" id="UP000029120">
    <property type="component" value="Chromosome 1"/>
</dbReference>
<gene>
    <name evidence="1" type="ordered locus">AALP_Aa1g286000</name>
</gene>
<organism evidence="1 2">
    <name type="scientific">Arabis alpina</name>
    <name type="common">Alpine rock-cress</name>
    <dbReference type="NCBI Taxonomy" id="50452"/>
    <lineage>
        <taxon>Eukaryota</taxon>
        <taxon>Viridiplantae</taxon>
        <taxon>Streptophyta</taxon>
        <taxon>Embryophyta</taxon>
        <taxon>Tracheophyta</taxon>
        <taxon>Spermatophyta</taxon>
        <taxon>Magnoliopsida</taxon>
        <taxon>eudicotyledons</taxon>
        <taxon>Gunneridae</taxon>
        <taxon>Pentapetalae</taxon>
        <taxon>rosids</taxon>
        <taxon>malvids</taxon>
        <taxon>Brassicales</taxon>
        <taxon>Brassicaceae</taxon>
        <taxon>Arabideae</taxon>
        <taxon>Arabis</taxon>
    </lineage>
</organism>
<dbReference type="OrthoDB" id="1093567at2759"/>
<dbReference type="AlphaFoldDB" id="A0A087HR98"/>
<keyword evidence="2" id="KW-1185">Reference proteome</keyword>
<reference evidence="2" key="1">
    <citation type="journal article" date="2015" name="Nat. Plants">
        <title>Genome expansion of Arabis alpina linked with retrotransposition and reduced symmetric DNA methylation.</title>
        <authorList>
            <person name="Willing E.M."/>
            <person name="Rawat V."/>
            <person name="Mandakova T."/>
            <person name="Maumus F."/>
            <person name="James G.V."/>
            <person name="Nordstroem K.J."/>
            <person name="Becker C."/>
            <person name="Warthmann N."/>
            <person name="Chica C."/>
            <person name="Szarzynska B."/>
            <person name="Zytnicki M."/>
            <person name="Albani M.C."/>
            <person name="Kiefer C."/>
            <person name="Bergonzi S."/>
            <person name="Castaings L."/>
            <person name="Mateos J.L."/>
            <person name="Berns M.C."/>
            <person name="Bujdoso N."/>
            <person name="Piofczyk T."/>
            <person name="de Lorenzo L."/>
            <person name="Barrero-Sicilia C."/>
            <person name="Mateos I."/>
            <person name="Piednoel M."/>
            <person name="Hagmann J."/>
            <person name="Chen-Min-Tao R."/>
            <person name="Iglesias-Fernandez R."/>
            <person name="Schuster S.C."/>
            <person name="Alonso-Blanco C."/>
            <person name="Roudier F."/>
            <person name="Carbonero P."/>
            <person name="Paz-Ares J."/>
            <person name="Davis S.J."/>
            <person name="Pecinka A."/>
            <person name="Quesneville H."/>
            <person name="Colot V."/>
            <person name="Lysak M.A."/>
            <person name="Weigel D."/>
            <person name="Coupland G."/>
            <person name="Schneeberger K."/>
        </authorList>
    </citation>
    <scope>NUCLEOTIDE SEQUENCE [LARGE SCALE GENOMIC DNA]</scope>
    <source>
        <strain evidence="2">cv. Pajares</strain>
    </source>
</reference>
<proteinExistence type="predicted"/>
<evidence type="ECO:0000313" key="1">
    <source>
        <dbReference type="EMBL" id="KFK44650.1"/>
    </source>
</evidence>
<dbReference type="Gramene" id="KFK44650">
    <property type="protein sequence ID" value="KFK44650"/>
    <property type="gene ID" value="AALP_AA1G286000"/>
</dbReference>
<evidence type="ECO:0000313" key="2">
    <source>
        <dbReference type="Proteomes" id="UP000029120"/>
    </source>
</evidence>
<accession>A0A087HR98</accession>